<feature type="transmembrane region" description="Helical" evidence="8">
    <location>
        <begin position="133"/>
        <end position="156"/>
    </location>
</feature>
<evidence type="ECO:0000313" key="11">
    <source>
        <dbReference type="EMBL" id="QKX51377.1"/>
    </source>
</evidence>
<keyword evidence="2" id="KW-0813">Transport</keyword>
<dbReference type="Pfam" id="PF00005">
    <property type="entry name" value="ABC_tran"/>
    <property type="match status" value="1"/>
</dbReference>
<evidence type="ECO:0000256" key="2">
    <source>
        <dbReference type="ARBA" id="ARBA00022448"/>
    </source>
</evidence>
<name>A0A7H8QBP1_9BACL</name>
<dbReference type="PANTHER" id="PTHR43394:SF1">
    <property type="entry name" value="ATP-BINDING CASSETTE SUB-FAMILY B MEMBER 10, MITOCHONDRIAL"/>
    <property type="match status" value="1"/>
</dbReference>
<dbReference type="InterPro" id="IPR039421">
    <property type="entry name" value="Type_1_exporter"/>
</dbReference>
<dbReference type="Proteomes" id="UP000509222">
    <property type="component" value="Chromosome"/>
</dbReference>
<keyword evidence="7 8" id="KW-0472">Membrane</keyword>
<dbReference type="SUPFAM" id="SSF52540">
    <property type="entry name" value="P-loop containing nucleoside triphosphate hydrolases"/>
    <property type="match status" value="1"/>
</dbReference>
<dbReference type="PANTHER" id="PTHR43394">
    <property type="entry name" value="ATP-DEPENDENT PERMEASE MDL1, MITOCHONDRIAL"/>
    <property type="match status" value="1"/>
</dbReference>
<keyword evidence="5 11" id="KW-0067">ATP-binding</keyword>
<dbReference type="CDD" id="cd18544">
    <property type="entry name" value="ABC_6TM_TmrA_like"/>
    <property type="match status" value="1"/>
</dbReference>
<feature type="domain" description="ABC transmembrane type-1" evidence="10">
    <location>
        <begin position="19"/>
        <end position="308"/>
    </location>
</feature>
<dbReference type="InterPro" id="IPR017871">
    <property type="entry name" value="ABC_transporter-like_CS"/>
</dbReference>
<evidence type="ECO:0000256" key="3">
    <source>
        <dbReference type="ARBA" id="ARBA00022692"/>
    </source>
</evidence>
<dbReference type="GO" id="GO:0005524">
    <property type="term" value="F:ATP binding"/>
    <property type="evidence" value="ECO:0007669"/>
    <property type="project" value="UniProtKB-KW"/>
</dbReference>
<accession>A0A7H8QBP1</accession>
<dbReference type="EMBL" id="CP051177">
    <property type="protein sequence ID" value="QKX51377.1"/>
    <property type="molecule type" value="Genomic_DNA"/>
</dbReference>
<dbReference type="RefSeq" id="WP_036807944.1">
    <property type="nucleotide sequence ID" value="NZ_CP051177.1"/>
</dbReference>
<dbReference type="InterPro" id="IPR027417">
    <property type="entry name" value="P-loop_NTPase"/>
</dbReference>
<evidence type="ECO:0000256" key="8">
    <source>
        <dbReference type="SAM" id="Phobius"/>
    </source>
</evidence>
<sequence length="584" mass="65618">MGTGKRLLQYAMHFKGILIGGLLLLAITVAADLAAPLVAKEIIDNHIAPVGGTLNFEPIAYLLAVYLGLGVVAAVFRFFEYLYLQKGANRIIQKMRNDVYRHVQTLPIRYFDSLPAGKVVSRITNDTEAIRELFVTVLSQFATSFMYMGGIYVAMFYLDWKLAAMMLVLVPLLYGWMLLYRKFAAKYNHVVREKLSDMNAMINESIQGMTIIQAFRREKQMKEEFEEMNNKHYKFQQKLLILEATASYNMVGVLRSLVFVLFIWYFGTNAITANSAVTVGVLYAFVDYIIRLFNPISGIVNQFAKLEQALVAAERVFRLLDREGEAVSDENIARYRGNVRVENVWFAYKDEEYVLKDISFEAKQGETVALVGHTGSGKSSIMNLLFRFYDATKGAITIDGQDITKMSRQAVREHMGIVLQDPYLFTGTIESNVSLGDKRITRKMVEDALAAVGGERVLKHLPGGIDEPVVEKGSTLSSGQRQLVSFARALAFDPAILILDEATSNIDTETEEIIQHAMEVLKKGRTTFIIAHRLSTIKNADRILVLDRGSIVESGSHDELMKLGGQYYQMYQIQSGMSSTQHVG</sequence>
<keyword evidence="6 8" id="KW-1133">Transmembrane helix</keyword>
<evidence type="ECO:0000256" key="1">
    <source>
        <dbReference type="ARBA" id="ARBA00004651"/>
    </source>
</evidence>
<organism evidence="11 12">
    <name type="scientific">Planococcus glaciei</name>
    <dbReference type="NCBI Taxonomy" id="459472"/>
    <lineage>
        <taxon>Bacteria</taxon>
        <taxon>Bacillati</taxon>
        <taxon>Bacillota</taxon>
        <taxon>Bacilli</taxon>
        <taxon>Bacillales</taxon>
        <taxon>Caryophanaceae</taxon>
        <taxon>Planococcus</taxon>
    </lineage>
</organism>
<reference evidence="11 12" key="1">
    <citation type="submission" date="2020-04" db="EMBL/GenBank/DDBJ databases">
        <authorList>
            <person name="Pajer P."/>
            <person name="Broz P."/>
        </authorList>
    </citation>
    <scope>NUCLEOTIDE SEQUENCE [LARGE SCALE GENOMIC DNA]</scope>
    <source>
        <strain evidence="12">NRL-ATB46093</strain>
    </source>
</reference>
<dbReference type="AlphaFoldDB" id="A0A7H8QBP1"/>
<dbReference type="InterPro" id="IPR011527">
    <property type="entry name" value="ABC1_TM_dom"/>
</dbReference>
<dbReference type="Gene3D" id="3.40.50.300">
    <property type="entry name" value="P-loop containing nucleotide triphosphate hydrolases"/>
    <property type="match status" value="1"/>
</dbReference>
<keyword evidence="12" id="KW-1185">Reference proteome</keyword>
<feature type="transmembrane region" description="Helical" evidence="8">
    <location>
        <begin position="63"/>
        <end position="84"/>
    </location>
</feature>
<dbReference type="PROSITE" id="PS50929">
    <property type="entry name" value="ABC_TM1F"/>
    <property type="match status" value="1"/>
</dbReference>
<keyword evidence="4" id="KW-0547">Nucleotide-binding</keyword>
<evidence type="ECO:0000259" key="10">
    <source>
        <dbReference type="PROSITE" id="PS50929"/>
    </source>
</evidence>
<feature type="transmembrane region" description="Helical" evidence="8">
    <location>
        <begin position="162"/>
        <end position="180"/>
    </location>
</feature>
<protein>
    <submittedName>
        <fullName evidence="11">ABC transporter ATP-binding protein</fullName>
    </submittedName>
</protein>
<comment type="subcellular location">
    <subcellularLocation>
        <location evidence="1">Cell membrane</location>
        <topology evidence="1">Multi-pass membrane protein</topology>
    </subcellularLocation>
</comment>
<dbReference type="InterPro" id="IPR003593">
    <property type="entry name" value="AAA+_ATPase"/>
</dbReference>
<evidence type="ECO:0000313" key="12">
    <source>
        <dbReference type="Proteomes" id="UP000509222"/>
    </source>
</evidence>
<dbReference type="FunFam" id="3.40.50.300:FF:000287">
    <property type="entry name" value="Multidrug ABC transporter ATP-binding protein"/>
    <property type="match status" value="1"/>
</dbReference>
<evidence type="ECO:0000259" key="9">
    <source>
        <dbReference type="PROSITE" id="PS50893"/>
    </source>
</evidence>
<dbReference type="PROSITE" id="PS00211">
    <property type="entry name" value="ABC_TRANSPORTER_1"/>
    <property type="match status" value="1"/>
</dbReference>
<dbReference type="SMART" id="SM00382">
    <property type="entry name" value="AAA"/>
    <property type="match status" value="1"/>
</dbReference>
<dbReference type="SUPFAM" id="SSF90123">
    <property type="entry name" value="ABC transporter transmembrane region"/>
    <property type="match status" value="1"/>
</dbReference>
<dbReference type="GO" id="GO:0016887">
    <property type="term" value="F:ATP hydrolysis activity"/>
    <property type="evidence" value="ECO:0007669"/>
    <property type="project" value="InterPro"/>
</dbReference>
<feature type="domain" description="ABC transporter" evidence="9">
    <location>
        <begin position="339"/>
        <end position="573"/>
    </location>
</feature>
<dbReference type="InterPro" id="IPR036640">
    <property type="entry name" value="ABC1_TM_sf"/>
</dbReference>
<evidence type="ECO:0000256" key="4">
    <source>
        <dbReference type="ARBA" id="ARBA00022741"/>
    </source>
</evidence>
<dbReference type="PROSITE" id="PS50893">
    <property type="entry name" value="ABC_TRANSPORTER_2"/>
    <property type="match status" value="1"/>
</dbReference>
<evidence type="ECO:0000256" key="7">
    <source>
        <dbReference type="ARBA" id="ARBA00023136"/>
    </source>
</evidence>
<dbReference type="CDD" id="cd03254">
    <property type="entry name" value="ABCC_Glucan_exporter_like"/>
    <property type="match status" value="1"/>
</dbReference>
<gene>
    <name evidence="11" type="ORF">HF394_12780</name>
</gene>
<dbReference type="Gene3D" id="1.20.1560.10">
    <property type="entry name" value="ABC transporter type 1, transmembrane domain"/>
    <property type="match status" value="1"/>
</dbReference>
<evidence type="ECO:0000256" key="6">
    <source>
        <dbReference type="ARBA" id="ARBA00022989"/>
    </source>
</evidence>
<dbReference type="InterPro" id="IPR003439">
    <property type="entry name" value="ABC_transporter-like_ATP-bd"/>
</dbReference>
<proteinExistence type="predicted"/>
<keyword evidence="3 8" id="KW-0812">Transmembrane</keyword>
<evidence type="ECO:0000256" key="5">
    <source>
        <dbReference type="ARBA" id="ARBA00022840"/>
    </source>
</evidence>
<dbReference type="GO" id="GO:0015421">
    <property type="term" value="F:ABC-type oligopeptide transporter activity"/>
    <property type="evidence" value="ECO:0007669"/>
    <property type="project" value="TreeGrafter"/>
</dbReference>
<dbReference type="GO" id="GO:0005886">
    <property type="term" value="C:plasma membrane"/>
    <property type="evidence" value="ECO:0007669"/>
    <property type="project" value="UniProtKB-SubCell"/>
</dbReference>
<reference evidence="12" key="2">
    <citation type="submission" date="2020-06" db="EMBL/GenBank/DDBJ databases">
        <title>Isolation of Planomicrobium glaciei.</title>
        <authorList>
            <person name="Malisova L."/>
            <person name="Safrankova R."/>
            <person name="Jakubu V."/>
            <person name="Spanelova P."/>
        </authorList>
    </citation>
    <scope>NUCLEOTIDE SEQUENCE [LARGE SCALE GENOMIC DNA]</scope>
    <source>
        <strain evidence="12">NRL-ATB46093</strain>
    </source>
</reference>
<dbReference type="Pfam" id="PF00664">
    <property type="entry name" value="ABC_membrane"/>
    <property type="match status" value="1"/>
</dbReference>